<comment type="caution">
    <text evidence="2">The sequence shown here is derived from an EMBL/GenBank/DDBJ whole genome shotgun (WGS) entry which is preliminary data.</text>
</comment>
<evidence type="ECO:0000256" key="1">
    <source>
        <dbReference type="HAMAP-Rule" id="MF_00386"/>
    </source>
</evidence>
<dbReference type="InterPro" id="IPR002696">
    <property type="entry name" value="Membr_insert_effic_factor_YidD"/>
</dbReference>
<dbReference type="Pfam" id="PF01809">
    <property type="entry name" value="YidD"/>
    <property type="match status" value="1"/>
</dbReference>
<dbReference type="PANTHER" id="PTHR33383">
    <property type="entry name" value="MEMBRANE PROTEIN INSERTION EFFICIENCY FACTOR-RELATED"/>
    <property type="match status" value="1"/>
</dbReference>
<dbReference type="GO" id="GO:0005886">
    <property type="term" value="C:plasma membrane"/>
    <property type="evidence" value="ECO:0007669"/>
    <property type="project" value="UniProtKB-SubCell"/>
</dbReference>
<dbReference type="PANTHER" id="PTHR33383:SF1">
    <property type="entry name" value="MEMBRANE PROTEIN INSERTION EFFICIENCY FACTOR-RELATED"/>
    <property type="match status" value="1"/>
</dbReference>
<keyword evidence="1" id="KW-0472">Membrane</keyword>
<evidence type="ECO:0000313" key="3">
    <source>
        <dbReference type="Proteomes" id="UP000773614"/>
    </source>
</evidence>
<accession>A0A964WTA8</accession>
<dbReference type="AlphaFoldDB" id="A0A964WTA8"/>
<comment type="subcellular location">
    <subcellularLocation>
        <location evidence="1">Cell membrane</location>
        <topology evidence="1">Peripheral membrane protein</topology>
        <orientation evidence="1">Cytoplasmic side</orientation>
    </subcellularLocation>
</comment>
<dbReference type="RefSeq" id="WP_161140210.1">
    <property type="nucleotide sequence ID" value="NZ_SPKJ01000022.1"/>
</dbReference>
<gene>
    <name evidence="2" type="primary">yidD</name>
    <name evidence="2" type="ORF">E4O86_08965</name>
</gene>
<evidence type="ECO:0000313" key="2">
    <source>
        <dbReference type="EMBL" id="MYZ47842.1"/>
    </source>
</evidence>
<comment type="function">
    <text evidence="1">Could be involved in insertion of integral membrane proteins into the membrane.</text>
</comment>
<proteinExistence type="inferred from homology"/>
<comment type="similarity">
    <text evidence="1">Belongs to the UPF0161 family.</text>
</comment>
<dbReference type="Proteomes" id="UP000773614">
    <property type="component" value="Unassembled WGS sequence"/>
</dbReference>
<reference evidence="2" key="1">
    <citation type="submission" date="2019-03" db="EMBL/GenBank/DDBJ databases">
        <title>Afifella sp. nov., isolated from activated sludge.</title>
        <authorList>
            <person name="Li Q."/>
            <person name="Liu Y."/>
        </authorList>
    </citation>
    <scope>NUCLEOTIDE SEQUENCE</scope>
    <source>
        <strain evidence="2">L72</strain>
    </source>
</reference>
<keyword evidence="1" id="KW-1003">Cell membrane</keyword>
<organism evidence="2 3">
    <name type="scientific">Propylenella binzhouense</name>
    <dbReference type="NCBI Taxonomy" id="2555902"/>
    <lineage>
        <taxon>Bacteria</taxon>
        <taxon>Pseudomonadati</taxon>
        <taxon>Pseudomonadota</taxon>
        <taxon>Alphaproteobacteria</taxon>
        <taxon>Hyphomicrobiales</taxon>
        <taxon>Propylenellaceae</taxon>
        <taxon>Propylenella</taxon>
    </lineage>
</organism>
<keyword evidence="3" id="KW-1185">Reference proteome</keyword>
<name>A0A964WTA8_9HYPH</name>
<dbReference type="OrthoDB" id="9801753at2"/>
<dbReference type="SMART" id="SM01234">
    <property type="entry name" value="Haemolytic"/>
    <property type="match status" value="1"/>
</dbReference>
<protein>
    <recommendedName>
        <fullName evidence="1">Putative membrane protein insertion efficiency factor</fullName>
    </recommendedName>
</protein>
<dbReference type="HAMAP" id="MF_00386">
    <property type="entry name" value="UPF0161_YidD"/>
    <property type="match status" value="1"/>
</dbReference>
<dbReference type="NCBIfam" id="TIGR00278">
    <property type="entry name" value="membrane protein insertion efficiency factor YidD"/>
    <property type="match status" value="1"/>
</dbReference>
<dbReference type="EMBL" id="SPKJ01000022">
    <property type="protein sequence ID" value="MYZ47842.1"/>
    <property type="molecule type" value="Genomic_DNA"/>
</dbReference>
<sequence>MHPSPLGFPALAARLAIRAYRLTLSSIAGRTCRHLPTCSEFTEEAIARHGLWAGGWMGLARLSRCRPLGSYGFDPVPDRPPPAARWYLPWRYGSWRGGER</sequence>